<sequence length="61" mass="6818">MFGYVRTRLRKPLGLSIVEGNFESSVAKRDHGPKSLSRLRFMMYGEGTGSDSDLLKIARAN</sequence>
<protein>
    <submittedName>
        <fullName evidence="1">Uncharacterized protein</fullName>
    </submittedName>
</protein>
<dbReference type="EMBL" id="JACHBC010000033">
    <property type="protein sequence ID" value="MBB5564818.1"/>
    <property type="molecule type" value="Genomic_DNA"/>
</dbReference>
<evidence type="ECO:0000313" key="2">
    <source>
        <dbReference type="Proteomes" id="UP000528824"/>
    </source>
</evidence>
<comment type="caution">
    <text evidence="1">The sequence shown here is derived from an EMBL/GenBank/DDBJ whole genome shotgun (WGS) entry which is preliminary data.</text>
</comment>
<name>A0A7W8XL10_9HYPH</name>
<accession>A0A7W8XL10</accession>
<keyword evidence="2" id="KW-1185">Reference proteome</keyword>
<reference evidence="1 2" key="1">
    <citation type="submission" date="2020-08" db="EMBL/GenBank/DDBJ databases">
        <title>Genomic Encyclopedia of Type Strains, Phase IV (KMG-V): Genome sequencing to study the core and pangenomes of soil and plant-associated prokaryotes.</title>
        <authorList>
            <person name="Whitman W."/>
        </authorList>
    </citation>
    <scope>NUCLEOTIDE SEQUENCE [LARGE SCALE GENOMIC DNA]</scope>
    <source>
        <strain evidence="1 2">SEMIA 4034</strain>
    </source>
</reference>
<dbReference type="AlphaFoldDB" id="A0A7W8XL10"/>
<dbReference type="Proteomes" id="UP000528824">
    <property type="component" value="Unassembled WGS sequence"/>
</dbReference>
<gene>
    <name evidence="1" type="ORF">GGI59_006529</name>
</gene>
<evidence type="ECO:0000313" key="1">
    <source>
        <dbReference type="EMBL" id="MBB5564818.1"/>
    </source>
</evidence>
<proteinExistence type="predicted"/>
<organism evidence="1 2">
    <name type="scientific">Rhizobium lentis</name>
    <dbReference type="NCBI Taxonomy" id="1138194"/>
    <lineage>
        <taxon>Bacteria</taxon>
        <taxon>Pseudomonadati</taxon>
        <taxon>Pseudomonadota</taxon>
        <taxon>Alphaproteobacteria</taxon>
        <taxon>Hyphomicrobiales</taxon>
        <taxon>Rhizobiaceae</taxon>
        <taxon>Rhizobium/Agrobacterium group</taxon>
        <taxon>Rhizobium</taxon>
    </lineage>
</organism>